<reference evidence="2 3" key="1">
    <citation type="submission" date="2018-08" db="EMBL/GenBank/DDBJ databases">
        <title>Sequencing the genomes of 1000 actinobacteria strains.</title>
        <authorList>
            <person name="Klenk H.-P."/>
        </authorList>
    </citation>
    <scope>NUCLEOTIDE SEQUENCE [LARGE SCALE GENOMIC DNA]</scope>
    <source>
        <strain evidence="2 3">DSM 22891</strain>
    </source>
</reference>
<keyword evidence="3" id="KW-1185">Reference proteome</keyword>
<dbReference type="AlphaFoldDB" id="A0A3D9VJQ5"/>
<evidence type="ECO:0000313" key="2">
    <source>
        <dbReference type="EMBL" id="REF37581.1"/>
    </source>
</evidence>
<gene>
    <name evidence="2" type="ORF">DFJ64_3025</name>
</gene>
<feature type="domain" description="Putative Flp pilus-assembly TadG-like N-terminal" evidence="1">
    <location>
        <begin position="4"/>
        <end position="43"/>
    </location>
</feature>
<name>A0A3D9VJQ5_THECX</name>
<organism evidence="2 3">
    <name type="scientific">Thermasporomyces composti</name>
    <dbReference type="NCBI Taxonomy" id="696763"/>
    <lineage>
        <taxon>Bacteria</taxon>
        <taxon>Bacillati</taxon>
        <taxon>Actinomycetota</taxon>
        <taxon>Actinomycetes</taxon>
        <taxon>Propionibacteriales</taxon>
        <taxon>Nocardioidaceae</taxon>
        <taxon>Thermasporomyces</taxon>
    </lineage>
</organism>
<evidence type="ECO:0000259" key="1">
    <source>
        <dbReference type="Pfam" id="PF13400"/>
    </source>
</evidence>
<comment type="caution">
    <text evidence="2">The sequence shown here is derived from an EMBL/GenBank/DDBJ whole genome shotgun (WGS) entry which is preliminary data.</text>
</comment>
<dbReference type="InterPro" id="IPR028087">
    <property type="entry name" value="Tad_N"/>
</dbReference>
<protein>
    <submittedName>
        <fullName evidence="2">Putative Flp pilus-assembly TadE/G-like protein</fullName>
    </submittedName>
</protein>
<dbReference type="Proteomes" id="UP000256485">
    <property type="component" value="Unassembled WGS sequence"/>
</dbReference>
<dbReference type="RefSeq" id="WP_245941147.1">
    <property type="nucleotide sequence ID" value="NZ_QTUC01000001.1"/>
</dbReference>
<proteinExistence type="predicted"/>
<evidence type="ECO:0000313" key="3">
    <source>
        <dbReference type="Proteomes" id="UP000256485"/>
    </source>
</evidence>
<sequence>MLPMIIGFGIIVILLCAVVFDASQAFVYRRGLHAIADGAALAATNGIDKSAIYEGGLGDKVILSRELAQQEVDRYLAAGNYQSLDCAVTGLTAARVTVTCEGRVTLPIANAVSRNRATIDITVEASAETFATVP</sequence>
<accession>A0A3D9VJQ5</accession>
<dbReference type="EMBL" id="QTUC01000001">
    <property type="protein sequence ID" value="REF37581.1"/>
    <property type="molecule type" value="Genomic_DNA"/>
</dbReference>
<dbReference type="Pfam" id="PF13400">
    <property type="entry name" value="Tad"/>
    <property type="match status" value="1"/>
</dbReference>